<evidence type="ECO:0000256" key="1">
    <source>
        <dbReference type="SAM" id="Coils"/>
    </source>
</evidence>
<keyword evidence="1" id="KW-0175">Coiled coil</keyword>
<sequence>MVDETDVSQSSIAQTDIFQSDPQRIRSTSELSRLFSKGTVNGEELINELLAIQAASRAADTQKAFNNLMGAVDKTKINYQTAKKIDWTTIFKTTADAGLKHVQTTINHKALDQFIDTMVEDRSALARETIKLPSPQGLTAGQQQRVLNMAAFVIGARVANQVADDAFNTLENLEDEYKQLLRRREEIAGVLADIVARRNEAKQLQDELAFRQRTAELRQHLSEEDLAFIDRFGTDRPITEFANDFAMQNLAIRFLQGRDPERYKDYRADVDGLVGRTKVAVKTAGGAVAFGGLVMSFAHEVSSFGDVQNTGVIVEVMPLGLEFVTAAAPLAGKVAKTAITGIVIEPGSLIPNPFGPKRFRVTVAEGKENDLRSAKKVFDTIEENNENDRFESALFTDGGQGWLIALYRCDPDTVGRMLDASVSKGKRNEFGVKFMEAPESKDYSFVNALTDNDMTCRERLVRNVLGRDQRRRPQYPIVGETQQEVSLNFKKWNNSQLTRMILANHHGSVEYAQMQIGSMMIRLIPSMTAVYEYEAYADSVRNQANMNQASIN</sequence>
<accession>A0A5K8A0E3</accession>
<reference evidence="2 3" key="1">
    <citation type="submission" date="2019-11" db="EMBL/GenBank/DDBJ databases">
        <title>Comparative genomics of hydrocarbon-degrading Desulfosarcina strains.</title>
        <authorList>
            <person name="Watanabe M."/>
            <person name="Kojima H."/>
            <person name="Fukui M."/>
        </authorList>
    </citation>
    <scope>NUCLEOTIDE SEQUENCE [LARGE SCALE GENOMIC DNA]</scope>
    <source>
        <strain evidence="2 3">28bB2T</strain>
    </source>
</reference>
<name>A0A5K8A0E3_9BACT</name>
<evidence type="ECO:0000313" key="3">
    <source>
        <dbReference type="Proteomes" id="UP000425960"/>
    </source>
</evidence>
<dbReference type="KEGG" id="dov:DSCO28_65810"/>
<evidence type="ECO:0000313" key="2">
    <source>
        <dbReference type="EMBL" id="BBO86015.1"/>
    </source>
</evidence>
<protein>
    <submittedName>
        <fullName evidence="2">Uncharacterized protein</fullName>
    </submittedName>
</protein>
<dbReference type="Proteomes" id="UP000425960">
    <property type="component" value="Chromosome"/>
</dbReference>
<gene>
    <name evidence="2" type="ORF">DSCO28_65810</name>
</gene>
<feature type="coiled-coil region" evidence="1">
    <location>
        <begin position="156"/>
        <end position="190"/>
    </location>
</feature>
<dbReference type="EMBL" id="AP021876">
    <property type="protein sequence ID" value="BBO86015.1"/>
    <property type="molecule type" value="Genomic_DNA"/>
</dbReference>
<proteinExistence type="predicted"/>
<dbReference type="AlphaFoldDB" id="A0A5K8A0E3"/>
<dbReference type="RefSeq" id="WP_155325457.1">
    <property type="nucleotide sequence ID" value="NZ_AP021876.1"/>
</dbReference>
<organism evidence="2 3">
    <name type="scientific">Desulfosarcina ovata subsp. sediminis</name>
    <dbReference type="NCBI Taxonomy" id="885957"/>
    <lineage>
        <taxon>Bacteria</taxon>
        <taxon>Pseudomonadati</taxon>
        <taxon>Thermodesulfobacteriota</taxon>
        <taxon>Desulfobacteria</taxon>
        <taxon>Desulfobacterales</taxon>
        <taxon>Desulfosarcinaceae</taxon>
        <taxon>Desulfosarcina</taxon>
    </lineage>
</organism>